<reference evidence="2" key="1">
    <citation type="journal article" date="2008" name="Nature">
        <title>The amphioxus genome and the evolution of the chordate karyotype.</title>
        <authorList>
            <consortium name="US DOE Joint Genome Institute (JGI-PGF)"/>
            <person name="Putnam N.H."/>
            <person name="Butts T."/>
            <person name="Ferrier D.E.K."/>
            <person name="Furlong R.F."/>
            <person name="Hellsten U."/>
            <person name="Kawashima T."/>
            <person name="Robinson-Rechavi M."/>
            <person name="Shoguchi E."/>
            <person name="Terry A."/>
            <person name="Yu J.-K."/>
            <person name="Benito-Gutierrez E.L."/>
            <person name="Dubchak I."/>
            <person name="Garcia-Fernandez J."/>
            <person name="Gibson-Brown J.J."/>
            <person name="Grigoriev I.V."/>
            <person name="Horton A.C."/>
            <person name="de Jong P.J."/>
            <person name="Jurka J."/>
            <person name="Kapitonov V.V."/>
            <person name="Kohara Y."/>
            <person name="Kuroki Y."/>
            <person name="Lindquist E."/>
            <person name="Lucas S."/>
            <person name="Osoegawa K."/>
            <person name="Pennacchio L.A."/>
            <person name="Salamov A.A."/>
            <person name="Satou Y."/>
            <person name="Sauka-Spengler T."/>
            <person name="Schmutz J."/>
            <person name="Shin-I T."/>
            <person name="Toyoda A."/>
            <person name="Bronner-Fraser M."/>
            <person name="Fujiyama A."/>
            <person name="Holland L.Z."/>
            <person name="Holland P.W.H."/>
            <person name="Satoh N."/>
            <person name="Rokhsar D.S."/>
        </authorList>
    </citation>
    <scope>NUCLEOTIDE SEQUENCE [LARGE SCALE GENOMIC DNA]</scope>
    <source>
        <strain evidence="2">S238N-H82</strain>
        <tissue evidence="2">Testes</tissue>
    </source>
</reference>
<dbReference type="InterPro" id="IPR007110">
    <property type="entry name" value="Ig-like_dom"/>
</dbReference>
<dbReference type="AlphaFoldDB" id="C3YP79"/>
<proteinExistence type="predicted"/>
<dbReference type="EMBL" id="GG666537">
    <property type="protein sequence ID" value="EEN57970.1"/>
    <property type="molecule type" value="Genomic_DNA"/>
</dbReference>
<dbReference type="SMART" id="SM00409">
    <property type="entry name" value="IG"/>
    <property type="match status" value="1"/>
</dbReference>
<gene>
    <name evidence="2" type="ORF">BRAFLDRAFT_86442</name>
</gene>
<evidence type="ECO:0000313" key="2">
    <source>
        <dbReference type="EMBL" id="EEN57970.1"/>
    </source>
</evidence>
<dbReference type="STRING" id="7739.C3YP79"/>
<feature type="domain" description="Ig-like" evidence="1">
    <location>
        <begin position="74"/>
        <end position="196"/>
    </location>
</feature>
<evidence type="ECO:0000259" key="1">
    <source>
        <dbReference type="PROSITE" id="PS50835"/>
    </source>
</evidence>
<dbReference type="InterPro" id="IPR013783">
    <property type="entry name" value="Ig-like_fold"/>
</dbReference>
<dbReference type="PROSITE" id="PS50835">
    <property type="entry name" value="IG_LIKE"/>
    <property type="match status" value="1"/>
</dbReference>
<accession>C3YP79</accession>
<sequence length="258" mass="28443">MIREIMYGPLVKRLPTSFVLSKNRSLRILPGSSCLTVEGCVPLVTHEDDHFAITMCKHKYFHHQLVLATKCVFPTINSTVCYVMGVITVDVGDPVRIKRGDDTTLYCQYWGIQVDQAEIEWHFRSSSSVTAPRQQIFQYRADGNIEHAYGNFDGRVTRGDRASLQIRNITDTDDGVYECEVGAVGHQSATKSIPLTVLEQLKECADGDPEEEEDCSGASREEQLKECAGGDPEGYQNCSGASRGVQLKECAGRGSGGV</sequence>
<dbReference type="Gene3D" id="2.60.40.10">
    <property type="entry name" value="Immunoglobulins"/>
    <property type="match status" value="1"/>
</dbReference>
<dbReference type="SUPFAM" id="SSF48726">
    <property type="entry name" value="Immunoglobulin"/>
    <property type="match status" value="1"/>
</dbReference>
<dbReference type="InterPro" id="IPR003599">
    <property type="entry name" value="Ig_sub"/>
</dbReference>
<dbReference type="InParanoid" id="C3YP79"/>
<organism>
    <name type="scientific">Branchiostoma floridae</name>
    <name type="common">Florida lancelet</name>
    <name type="synonym">Amphioxus</name>
    <dbReference type="NCBI Taxonomy" id="7739"/>
    <lineage>
        <taxon>Eukaryota</taxon>
        <taxon>Metazoa</taxon>
        <taxon>Chordata</taxon>
        <taxon>Cephalochordata</taxon>
        <taxon>Leptocardii</taxon>
        <taxon>Amphioxiformes</taxon>
        <taxon>Branchiostomatidae</taxon>
        <taxon>Branchiostoma</taxon>
    </lineage>
</organism>
<dbReference type="InterPro" id="IPR013106">
    <property type="entry name" value="Ig_V-set"/>
</dbReference>
<dbReference type="InterPro" id="IPR036179">
    <property type="entry name" value="Ig-like_dom_sf"/>
</dbReference>
<dbReference type="Pfam" id="PF07686">
    <property type="entry name" value="V-set"/>
    <property type="match status" value="1"/>
</dbReference>
<name>C3YP79_BRAFL</name>
<protein>
    <recommendedName>
        <fullName evidence="1">Ig-like domain-containing protein</fullName>
    </recommendedName>
</protein>